<accession>A0ABY7SEK6</accession>
<organism evidence="2 3">
    <name type="scientific">Paracoccus saliphilus</name>
    <dbReference type="NCBI Taxonomy" id="405559"/>
    <lineage>
        <taxon>Bacteria</taxon>
        <taxon>Pseudomonadati</taxon>
        <taxon>Pseudomonadota</taxon>
        <taxon>Alphaproteobacteria</taxon>
        <taxon>Rhodobacterales</taxon>
        <taxon>Paracoccaceae</taxon>
        <taxon>Paracoccus</taxon>
    </lineage>
</organism>
<name>A0ABY7SEK6_9RHOB</name>
<evidence type="ECO:0000313" key="2">
    <source>
        <dbReference type="EMBL" id="WCR05480.1"/>
    </source>
</evidence>
<dbReference type="Pfam" id="PF01609">
    <property type="entry name" value="DDE_Tnp_1"/>
    <property type="match status" value="1"/>
</dbReference>
<proteinExistence type="predicted"/>
<feature type="domain" description="Transposase IS4-like" evidence="1">
    <location>
        <begin position="2"/>
        <end position="90"/>
    </location>
</feature>
<geneLocation type="plasmid" evidence="2 3">
    <name>p242883</name>
</geneLocation>
<dbReference type="InterPro" id="IPR002559">
    <property type="entry name" value="Transposase_11"/>
</dbReference>
<sequence length="90" mass="9641">MLNQLPTDEDIGSVTGDGAYDARKGHDAIADRGAEAIIPPRKNAKPWKPTTAGVGARNEILRAVKYLVLRSGDDGANITVEVVSRQRCIV</sequence>
<evidence type="ECO:0000259" key="1">
    <source>
        <dbReference type="Pfam" id="PF01609"/>
    </source>
</evidence>
<reference evidence="2 3" key="1">
    <citation type="submission" date="2021-01" db="EMBL/GenBank/DDBJ databases">
        <title>Biogeographic distribution of Paracoccus.</title>
        <authorList>
            <person name="Hollensteiner J."/>
            <person name="Leineberger J."/>
            <person name="Brinkhoff T."/>
            <person name="Daniel R."/>
        </authorList>
    </citation>
    <scope>NUCLEOTIDE SEQUENCE [LARGE SCALE GENOMIC DNA]</scope>
    <source>
        <strain evidence="2 3">DSM 18447</strain>
        <plasmid evidence="2 3">p242883</plasmid>
    </source>
</reference>
<evidence type="ECO:0000313" key="3">
    <source>
        <dbReference type="Proteomes" id="UP001215549"/>
    </source>
</evidence>
<keyword evidence="2" id="KW-0614">Plasmid</keyword>
<gene>
    <name evidence="2" type="ORF">JHX88_21680</name>
</gene>
<protein>
    <recommendedName>
        <fullName evidence="1">Transposase IS4-like domain-containing protein</fullName>
    </recommendedName>
</protein>
<keyword evidence="3" id="KW-1185">Reference proteome</keyword>
<dbReference type="Proteomes" id="UP001215549">
    <property type="component" value="Plasmid p242883"/>
</dbReference>
<dbReference type="EMBL" id="CP067141">
    <property type="protein sequence ID" value="WCR05480.1"/>
    <property type="molecule type" value="Genomic_DNA"/>
</dbReference>